<feature type="disulfide bond" evidence="6">
    <location>
        <begin position="109"/>
        <end position="133"/>
    </location>
</feature>
<dbReference type="SMART" id="SM00063">
    <property type="entry name" value="FRI"/>
    <property type="match status" value="1"/>
</dbReference>
<dbReference type="InterPro" id="IPR036790">
    <property type="entry name" value="Frizzled_dom_sf"/>
</dbReference>
<dbReference type="GO" id="GO:0004930">
    <property type="term" value="F:G protein-coupled receptor activity"/>
    <property type="evidence" value="ECO:0007669"/>
    <property type="project" value="InterPro"/>
</dbReference>
<feature type="domain" description="GAIN-B" evidence="8">
    <location>
        <begin position="626"/>
        <end position="793"/>
    </location>
</feature>
<dbReference type="EMBL" id="CACRXK020012240">
    <property type="protein sequence ID" value="CAB4022958.1"/>
    <property type="molecule type" value="Genomic_DNA"/>
</dbReference>
<dbReference type="Proteomes" id="UP001152795">
    <property type="component" value="Unassembled WGS sequence"/>
</dbReference>
<protein>
    <submittedName>
        <fullName evidence="10">Plexin-B2-like isoform X1</fullName>
    </submittedName>
</protein>
<gene>
    <name evidence="10" type="ORF">PACLA_8A063702</name>
</gene>
<dbReference type="InterPro" id="IPR057244">
    <property type="entry name" value="GAIN_B"/>
</dbReference>
<dbReference type="InterPro" id="IPR046338">
    <property type="entry name" value="GAIN_dom_sf"/>
</dbReference>
<comment type="caution">
    <text evidence="6">Lacks conserved residue(s) required for the propagation of feature annotation.</text>
</comment>
<dbReference type="CDD" id="cd07066">
    <property type="entry name" value="CRD_FZ"/>
    <property type="match status" value="1"/>
</dbReference>
<dbReference type="PRINTS" id="PR00249">
    <property type="entry name" value="GPCRSECRETIN"/>
</dbReference>
<dbReference type="AlphaFoldDB" id="A0A7D9KYE1"/>
<dbReference type="Gene3D" id="2.60.220.50">
    <property type="match status" value="1"/>
</dbReference>
<evidence type="ECO:0000259" key="7">
    <source>
        <dbReference type="PROSITE" id="PS50038"/>
    </source>
</evidence>
<dbReference type="Pfam" id="PF01392">
    <property type="entry name" value="Fz"/>
    <property type="match status" value="1"/>
</dbReference>
<dbReference type="InterPro" id="IPR017981">
    <property type="entry name" value="GPCR_2-like_7TM"/>
</dbReference>
<dbReference type="PANTHER" id="PTHR45692:SF1">
    <property type="entry name" value="G-PROTEIN COUPLED RECEPTORS FAMILY 2 PROFILE 2 DOMAIN-CONTAINING PROTEIN"/>
    <property type="match status" value="1"/>
</dbReference>
<comment type="subcellular location">
    <subcellularLocation>
        <location evidence="1">Membrane</location>
        <topology evidence="1">Multi-pass membrane protein</topology>
    </subcellularLocation>
</comment>
<evidence type="ECO:0000313" key="10">
    <source>
        <dbReference type="EMBL" id="CAB4022958.1"/>
    </source>
</evidence>
<evidence type="ECO:0000259" key="8">
    <source>
        <dbReference type="PROSITE" id="PS50221"/>
    </source>
</evidence>
<dbReference type="InterPro" id="IPR000203">
    <property type="entry name" value="GPS"/>
</dbReference>
<dbReference type="Pfam" id="PF01825">
    <property type="entry name" value="GPS"/>
    <property type="match status" value="1"/>
</dbReference>
<proteinExistence type="predicted"/>
<keyword evidence="5 6" id="KW-1015">Disulfide bond</keyword>
<evidence type="ECO:0000256" key="4">
    <source>
        <dbReference type="ARBA" id="ARBA00023136"/>
    </source>
</evidence>
<evidence type="ECO:0000313" key="11">
    <source>
        <dbReference type="Proteomes" id="UP001152795"/>
    </source>
</evidence>
<evidence type="ECO:0000259" key="9">
    <source>
        <dbReference type="PROSITE" id="PS50261"/>
    </source>
</evidence>
<feature type="domain" description="G-protein coupled receptors family 2 profile 2" evidence="9">
    <location>
        <begin position="802"/>
        <end position="1044"/>
    </location>
</feature>
<dbReference type="GO" id="GO:0016020">
    <property type="term" value="C:membrane"/>
    <property type="evidence" value="ECO:0007669"/>
    <property type="project" value="UniProtKB-SubCell"/>
</dbReference>
<dbReference type="SUPFAM" id="SSF63501">
    <property type="entry name" value="Frizzled cysteine-rich domain"/>
    <property type="match status" value="2"/>
</dbReference>
<comment type="caution">
    <text evidence="10">The sequence shown here is derived from an EMBL/GenBank/DDBJ whole genome shotgun (WGS) entry which is preliminary data.</text>
</comment>
<evidence type="ECO:0000256" key="3">
    <source>
        <dbReference type="ARBA" id="ARBA00022989"/>
    </source>
</evidence>
<feature type="domain" description="FZ" evidence="7">
    <location>
        <begin position="164"/>
        <end position="291"/>
    </location>
</feature>
<name>A0A7D9KYE1_PARCT</name>
<dbReference type="Gene3D" id="1.10.2000.10">
    <property type="entry name" value="Frizzled cysteine-rich domain"/>
    <property type="match status" value="2"/>
</dbReference>
<dbReference type="PROSITE" id="PS50261">
    <property type="entry name" value="G_PROTEIN_RECEP_F2_4"/>
    <property type="match status" value="1"/>
</dbReference>
<dbReference type="PROSITE" id="PS50038">
    <property type="entry name" value="FZ"/>
    <property type="match status" value="2"/>
</dbReference>
<evidence type="ECO:0000256" key="6">
    <source>
        <dbReference type="PROSITE-ProRule" id="PRU00090"/>
    </source>
</evidence>
<dbReference type="PANTHER" id="PTHR45692">
    <property type="entry name" value="G_PROTEIN_RECEP_F2_4 DOMAIN-CONTAINING PROTEIN"/>
    <property type="match status" value="1"/>
</dbReference>
<dbReference type="Gene3D" id="1.20.1070.10">
    <property type="entry name" value="Rhodopsin 7-helix transmembrane proteins"/>
    <property type="match status" value="1"/>
</dbReference>
<dbReference type="SUPFAM" id="SSF81321">
    <property type="entry name" value="Family A G protein-coupled receptor-like"/>
    <property type="match status" value="1"/>
</dbReference>
<keyword evidence="11" id="KW-1185">Reference proteome</keyword>
<keyword evidence="3" id="KW-1133">Transmembrane helix</keyword>
<dbReference type="PROSITE" id="PS50221">
    <property type="entry name" value="GAIN_B"/>
    <property type="match status" value="1"/>
</dbReference>
<dbReference type="SMART" id="SM00303">
    <property type="entry name" value="GPS"/>
    <property type="match status" value="1"/>
</dbReference>
<reference evidence="10" key="1">
    <citation type="submission" date="2020-04" db="EMBL/GenBank/DDBJ databases">
        <authorList>
            <person name="Alioto T."/>
            <person name="Alioto T."/>
            <person name="Gomez Garrido J."/>
        </authorList>
    </citation>
    <scope>NUCLEOTIDE SEQUENCE</scope>
    <source>
        <strain evidence="10">A484AB</strain>
    </source>
</reference>
<dbReference type="GO" id="GO:0007166">
    <property type="term" value="P:cell surface receptor signaling pathway"/>
    <property type="evidence" value="ECO:0007669"/>
    <property type="project" value="InterPro"/>
</dbReference>
<evidence type="ECO:0000256" key="2">
    <source>
        <dbReference type="ARBA" id="ARBA00022692"/>
    </source>
</evidence>
<evidence type="ECO:0000256" key="5">
    <source>
        <dbReference type="ARBA" id="ARBA00023157"/>
    </source>
</evidence>
<keyword evidence="4" id="KW-0472">Membrane</keyword>
<dbReference type="OrthoDB" id="5986503at2759"/>
<sequence>MATSKISESCVVICLLALTSVIYVNNSDAIVIDDIPRTIDICYNYYRKTSLPNMYADQTIASAKMRFLPFYPLVHTFCSSELETFLCSIFLPRYDPVTNTSQRPCRESCERVYQSCKYAIGRSRFFWPPELECSKFSNDATCYNLTNGSATNNSDKETSRRRQAISTECKPTPSTPICSLITERQTTFQNGNYFNHSSTGEAVYELSKYLNLISSLRGPDALNNVNYENCFSSLVHLLCHLHLPVCPRSPVSQSFCLDVISDNSKCFNAVKDLNTKGENFTWPPVNVNCQDAKWFINQITVFVIQRFNPFGPPAPKNIQITPQFSTRLNISFDRTGDLNTTALYRRRDTTTAYQCTTTHTLPRPGALTLEQLTPATDYEIILASLRSTSSLPGAFVGSISNTFEQCQNDTTGEEIIQGKFFWTTQDGNQWQTINCPYGELDDIDDRSTDVESTAKRFCACDIPNVCKNPYWLKPNTSTCNFKRVNDELTSTLSKVLRKLKRDKISRHNASEELVGIASIYAREFTANDVILSTIILEDIVNDTQQLNKTGSNIVKSMNNLLNTKENVLFESQRITNSSARIIRVLDQYLENILLTLSQNVSQNEENIAVYTQEYNSRDFEGAAAASVEQNTAHNLVIYDNESGVQPNQSHVSLTMPSSLFKDLDIDVNTQNQRISFAIYRKTSFFITSEKKEPNSASQANAVRRKNSFVISGSVKGQRLTNLTDPIKTTYQPLDVGRDETTACVFWNFTAGKSGLGNWSSVGCSYQGIVDDVVTCHCTHLTNFAILMDVHIDDRDETHDKVLSVISYIGCAISLFGLVLTIFTMLIFKDLRCKVPTRILLNFCFALSLTLIVFLVAAERSNTSSFAACRVAAIALHYFVLVVFVWTSIQAYSMYLAFVKVMPRYHSKFILKCCVVGWGLPAVIVIITAAIAIEEYGDENFCRVQGLPFQVGFLTPVVLILVVNSIAFVLIIRSLLTAGSKVAADKRATGLQHARRASAILVVLGLTWLFGILAIRDAKLVFQYLFCIFNSIQGLLVFIFYCVLSSETKVKYKNLLCG</sequence>
<feature type="disulfide bond" evidence="6">
    <location>
        <begin position="78"/>
        <end position="116"/>
    </location>
</feature>
<evidence type="ECO:0000256" key="1">
    <source>
        <dbReference type="ARBA" id="ARBA00004141"/>
    </source>
</evidence>
<keyword evidence="2" id="KW-0812">Transmembrane</keyword>
<dbReference type="InterPro" id="IPR020067">
    <property type="entry name" value="Frizzled_dom"/>
</dbReference>
<dbReference type="Pfam" id="PF00002">
    <property type="entry name" value="7tm_2"/>
    <property type="match status" value="1"/>
</dbReference>
<organism evidence="10 11">
    <name type="scientific">Paramuricea clavata</name>
    <name type="common">Red gorgonian</name>
    <name type="synonym">Violescent sea-whip</name>
    <dbReference type="NCBI Taxonomy" id="317549"/>
    <lineage>
        <taxon>Eukaryota</taxon>
        <taxon>Metazoa</taxon>
        <taxon>Cnidaria</taxon>
        <taxon>Anthozoa</taxon>
        <taxon>Octocorallia</taxon>
        <taxon>Malacalcyonacea</taxon>
        <taxon>Plexauridae</taxon>
        <taxon>Paramuricea</taxon>
    </lineage>
</organism>
<accession>A0A7D9KYE1</accession>
<dbReference type="InterPro" id="IPR000832">
    <property type="entry name" value="GPCR_2_secretin-like"/>
</dbReference>
<feature type="domain" description="FZ" evidence="7">
    <location>
        <begin position="46"/>
        <end position="145"/>
    </location>
</feature>
<dbReference type="CDD" id="cd15040">
    <property type="entry name" value="7tmB2_Adhesion"/>
    <property type="match status" value="1"/>
</dbReference>